<dbReference type="CDD" id="cd03801">
    <property type="entry name" value="GT4_PimA-like"/>
    <property type="match status" value="1"/>
</dbReference>
<dbReference type="Pfam" id="PF00534">
    <property type="entry name" value="Glycos_transf_1"/>
    <property type="match status" value="1"/>
</dbReference>
<dbReference type="EC" id="2.4.-.-" evidence="2"/>
<feature type="domain" description="Glycosyl transferase family 1" evidence="1">
    <location>
        <begin position="236"/>
        <end position="391"/>
    </location>
</feature>
<sequence length="414" mass="46493">MKVIISHPTSNQFNRALLQGLMEADMLNEFHTAMATFPGGFLDKLSVVGPFADLRRRSFEPSLSSFTSTSPWREVGRMAALKLGAGSLTRHETGIFSVDAVYKNQDRGVAQRLGRAENKEINAVYAYEDGAFFSFKEAQKRQLQCLYDLPIGYWRSARKLLQIEQERWPEWASTLTGFKDSEAKLRRKDEELKMANRIFVASTFTANTLKDFPGKLAPVEIIPYGFPIPVESRKYDNLSNRKKLKLLFVGGLSQRKGIADVFAAVEGLESYVDLTVLGHKAANDCAALNKALAKHKWIPSLPHKEVLKLMREHDVLLFPSLFEGFGMVITEAMSQGTPVITTDRTAGPDLITDKKNGWLIKAGSTEELRGAIEEILVKPEQVKIIGKEAIERAGLRPWTLYGQELTQAIMEHRF</sequence>
<dbReference type="PANTHER" id="PTHR12526">
    <property type="entry name" value="GLYCOSYLTRANSFERASE"/>
    <property type="match status" value="1"/>
</dbReference>
<dbReference type="SUPFAM" id="SSF53756">
    <property type="entry name" value="UDP-Glycosyltransferase/glycogen phosphorylase"/>
    <property type="match status" value="1"/>
</dbReference>
<organism evidence="2 3">
    <name type="scientific">Autumnicola edwardsiae</name>
    <dbReference type="NCBI Taxonomy" id="3075594"/>
    <lineage>
        <taxon>Bacteria</taxon>
        <taxon>Pseudomonadati</taxon>
        <taxon>Bacteroidota</taxon>
        <taxon>Flavobacteriia</taxon>
        <taxon>Flavobacteriales</taxon>
        <taxon>Flavobacteriaceae</taxon>
        <taxon>Autumnicola</taxon>
    </lineage>
</organism>
<evidence type="ECO:0000259" key="1">
    <source>
        <dbReference type="Pfam" id="PF00534"/>
    </source>
</evidence>
<dbReference type="InterPro" id="IPR001296">
    <property type="entry name" value="Glyco_trans_1"/>
</dbReference>
<dbReference type="Proteomes" id="UP001248819">
    <property type="component" value="Unassembled WGS sequence"/>
</dbReference>
<reference evidence="2 3" key="1">
    <citation type="submission" date="2023-09" db="EMBL/GenBank/DDBJ databases">
        <authorList>
            <person name="Rey-Velasco X."/>
        </authorList>
    </citation>
    <scope>NUCLEOTIDE SEQUENCE [LARGE SCALE GENOMIC DNA]</scope>
    <source>
        <strain evidence="2 3">F297</strain>
    </source>
</reference>
<dbReference type="EMBL" id="JAVRHP010000043">
    <property type="protein sequence ID" value="MDT0650421.1"/>
    <property type="molecule type" value="Genomic_DNA"/>
</dbReference>
<accession>A0ABU3CVM7</accession>
<comment type="caution">
    <text evidence="2">The sequence shown here is derived from an EMBL/GenBank/DDBJ whole genome shotgun (WGS) entry which is preliminary data.</text>
</comment>
<proteinExistence type="predicted"/>
<dbReference type="Gene3D" id="3.40.50.2000">
    <property type="entry name" value="Glycogen Phosphorylase B"/>
    <property type="match status" value="1"/>
</dbReference>
<keyword evidence="2" id="KW-0808">Transferase</keyword>
<evidence type="ECO:0000313" key="2">
    <source>
        <dbReference type="EMBL" id="MDT0650421.1"/>
    </source>
</evidence>
<gene>
    <name evidence="2" type="ORF">RM529_09705</name>
</gene>
<evidence type="ECO:0000313" key="3">
    <source>
        <dbReference type="Proteomes" id="UP001248819"/>
    </source>
</evidence>
<name>A0ABU3CVM7_9FLAO</name>
<keyword evidence="3" id="KW-1185">Reference proteome</keyword>
<keyword evidence="2" id="KW-0328">Glycosyltransferase</keyword>
<dbReference type="GO" id="GO:0016757">
    <property type="term" value="F:glycosyltransferase activity"/>
    <property type="evidence" value="ECO:0007669"/>
    <property type="project" value="UniProtKB-KW"/>
</dbReference>
<protein>
    <submittedName>
        <fullName evidence="2">Glycosyltransferase family 4 protein</fullName>
        <ecNumber evidence="2">2.4.-.-</ecNumber>
    </submittedName>
</protein>
<dbReference type="RefSeq" id="WP_311484602.1">
    <property type="nucleotide sequence ID" value="NZ_JAVRHP010000043.1"/>
</dbReference>